<evidence type="ECO:0000313" key="1">
    <source>
        <dbReference type="EMBL" id="CRY97302.1"/>
    </source>
</evidence>
<dbReference type="EMBL" id="LN854014">
    <property type="protein sequence ID" value="CRY97302.1"/>
    <property type="molecule type" value="Genomic_DNA"/>
</dbReference>
<reference evidence="1" key="2">
    <citation type="submission" date="2015-07" db="EMBL/GenBank/DDBJ databases">
        <title>Plasmids, circular viruses and viroids from rat gut.</title>
        <authorList>
            <person name="Jorgensen T.J."/>
            <person name="Hansen M.A."/>
            <person name="Xu Z."/>
            <person name="Tabak M.A."/>
            <person name="Sorensen S.J."/>
            <person name="Hansen L.H."/>
        </authorList>
    </citation>
    <scope>NUCLEOTIDE SEQUENCE</scope>
    <source>
        <strain evidence="1">RGFK1474</strain>
    </source>
</reference>
<proteinExistence type="predicted"/>
<dbReference type="AlphaFoldDB" id="A0A0H5QNI3"/>
<accession>A0A0H5QNI3</accession>
<protein>
    <submittedName>
        <fullName evidence="1">Uncharacterized protein</fullName>
    </submittedName>
</protein>
<name>A0A0H5QNI3_9ZZZZ</name>
<reference evidence="1" key="1">
    <citation type="submission" date="2015-06" db="EMBL/GenBank/DDBJ databases">
        <authorList>
            <person name="Joergensen T."/>
        </authorList>
    </citation>
    <scope>NUCLEOTIDE SEQUENCE</scope>
    <source>
        <strain evidence="1">RGFK1474</strain>
    </source>
</reference>
<sequence length="211" mass="22146">MAYKAGTIRYSINGTMPQGEIFSTSICTEVDTLNQDALDAGLGVLADWLTTTPYLQLKTYMPASVIVTELAAYGYDGGSSAAYQSNGPVNIPGTAGSAPLPNQCAVVTSLLTGRPGRSKRGRMYWPLLAAPTSGDGQVSQTGIDLISNSVADLAHAWDGSGTGLPQVGVVASLTHGYNTPITDVSVDSRFDIQRRRAASETILRHSTHSVP</sequence>
<organism evidence="1">
    <name type="scientific">uncultured prokaryote</name>
    <dbReference type="NCBI Taxonomy" id="198431"/>
    <lineage>
        <taxon>unclassified sequences</taxon>
        <taxon>environmental samples</taxon>
    </lineage>
</organism>